<dbReference type="OrthoDB" id="10500412at2759"/>
<reference evidence="1 2" key="1">
    <citation type="submission" date="2014-04" db="EMBL/GenBank/DDBJ databases">
        <authorList>
            <consortium name="DOE Joint Genome Institute"/>
            <person name="Kuo A."/>
            <person name="Ruytinx J."/>
            <person name="Rineau F."/>
            <person name="Colpaert J."/>
            <person name="Kohler A."/>
            <person name="Nagy L.G."/>
            <person name="Floudas D."/>
            <person name="Copeland A."/>
            <person name="Barry K.W."/>
            <person name="Cichocki N."/>
            <person name="Veneault-Fourrey C."/>
            <person name="LaButti K."/>
            <person name="Lindquist E.A."/>
            <person name="Lipzen A."/>
            <person name="Lundell T."/>
            <person name="Morin E."/>
            <person name="Murat C."/>
            <person name="Sun H."/>
            <person name="Tunlid A."/>
            <person name="Henrissat B."/>
            <person name="Grigoriev I.V."/>
            <person name="Hibbett D.S."/>
            <person name="Martin F."/>
            <person name="Nordberg H.P."/>
            <person name="Cantor M.N."/>
            <person name="Hua S.X."/>
        </authorList>
    </citation>
    <scope>NUCLEOTIDE SEQUENCE [LARGE SCALE GENOMIC DNA]</scope>
    <source>
        <strain evidence="1 2">UH-Slu-Lm8-n1</strain>
    </source>
</reference>
<dbReference type="InParanoid" id="A0A0D0AV95"/>
<evidence type="ECO:0000313" key="1">
    <source>
        <dbReference type="EMBL" id="KIK45576.1"/>
    </source>
</evidence>
<accession>A0A0D0AV95</accession>
<proteinExistence type="predicted"/>
<gene>
    <name evidence="1" type="ORF">CY34DRAFT_10331</name>
</gene>
<keyword evidence="2" id="KW-1185">Reference proteome</keyword>
<sequence>MAHDFTFSLPSAAPVDPALRSHLDGQAVISFPQIVKLLPPNAAVFLEDYVHLRDRSPEVNKSGPASHPLVSGFDLEPCTGLSMLYGWWWDLI</sequence>
<reference evidence="2" key="2">
    <citation type="submission" date="2015-01" db="EMBL/GenBank/DDBJ databases">
        <title>Evolutionary Origins and Diversification of the Mycorrhizal Mutualists.</title>
        <authorList>
            <consortium name="DOE Joint Genome Institute"/>
            <consortium name="Mycorrhizal Genomics Consortium"/>
            <person name="Kohler A."/>
            <person name="Kuo A."/>
            <person name="Nagy L.G."/>
            <person name="Floudas D."/>
            <person name="Copeland A."/>
            <person name="Barry K.W."/>
            <person name="Cichocki N."/>
            <person name="Veneault-Fourrey C."/>
            <person name="LaButti K."/>
            <person name="Lindquist E.A."/>
            <person name="Lipzen A."/>
            <person name="Lundell T."/>
            <person name="Morin E."/>
            <person name="Murat C."/>
            <person name="Riley R."/>
            <person name="Ohm R."/>
            <person name="Sun H."/>
            <person name="Tunlid A."/>
            <person name="Henrissat B."/>
            <person name="Grigoriev I.V."/>
            <person name="Hibbett D.S."/>
            <person name="Martin F."/>
        </authorList>
    </citation>
    <scope>NUCLEOTIDE SEQUENCE [LARGE SCALE GENOMIC DNA]</scope>
    <source>
        <strain evidence="2">UH-Slu-Lm8-n1</strain>
    </source>
</reference>
<dbReference type="HOGENOM" id="CLU_2414766_0_0_1"/>
<evidence type="ECO:0000313" key="2">
    <source>
        <dbReference type="Proteomes" id="UP000054485"/>
    </source>
</evidence>
<name>A0A0D0AV95_9AGAM</name>
<organism evidence="1 2">
    <name type="scientific">Suillus luteus UH-Slu-Lm8-n1</name>
    <dbReference type="NCBI Taxonomy" id="930992"/>
    <lineage>
        <taxon>Eukaryota</taxon>
        <taxon>Fungi</taxon>
        <taxon>Dikarya</taxon>
        <taxon>Basidiomycota</taxon>
        <taxon>Agaricomycotina</taxon>
        <taxon>Agaricomycetes</taxon>
        <taxon>Agaricomycetidae</taxon>
        <taxon>Boletales</taxon>
        <taxon>Suillineae</taxon>
        <taxon>Suillaceae</taxon>
        <taxon>Suillus</taxon>
    </lineage>
</organism>
<protein>
    <submittedName>
        <fullName evidence="1">Uncharacterized protein</fullName>
    </submittedName>
</protein>
<dbReference type="AlphaFoldDB" id="A0A0D0AV95"/>
<dbReference type="EMBL" id="KN835171">
    <property type="protein sequence ID" value="KIK45576.1"/>
    <property type="molecule type" value="Genomic_DNA"/>
</dbReference>
<dbReference type="Proteomes" id="UP000054485">
    <property type="component" value="Unassembled WGS sequence"/>
</dbReference>